<accession>A0A1V2KCD4</accession>
<evidence type="ECO:0000313" key="1">
    <source>
        <dbReference type="EMBL" id="ONH55259.1"/>
    </source>
</evidence>
<comment type="caution">
    <text evidence="1">The sequence shown here is derived from an EMBL/GenBank/DDBJ whole genome shotgun (WGS) entry which is preliminary data.</text>
</comment>
<protein>
    <submittedName>
        <fullName evidence="1">Uncharacterized protein</fullName>
    </submittedName>
</protein>
<name>A0A1V2KCD4_PSECE</name>
<organism evidence="1 2">
    <name type="scientific">Pseudomonas cedrina subsp. cedrina</name>
    <dbReference type="NCBI Taxonomy" id="76762"/>
    <lineage>
        <taxon>Bacteria</taxon>
        <taxon>Pseudomonadati</taxon>
        <taxon>Pseudomonadota</taxon>
        <taxon>Gammaproteobacteria</taxon>
        <taxon>Pseudomonadales</taxon>
        <taxon>Pseudomonadaceae</taxon>
        <taxon>Pseudomonas</taxon>
    </lineage>
</organism>
<dbReference type="AlphaFoldDB" id="A0A1V2KCD4"/>
<proteinExistence type="predicted"/>
<sequence>MATRTSRQEATGTFTAIVNDTEHFEASKVFVTRDSRLVIVAVDERLGDRIRFIELHLASGITNGDHEFPDPNQQIHALIATANVAPSLYLTEQGNVRADFSHEKRRYKGGTTFTAKDLFTSKTIVVNAEFNLYTSTKRR</sequence>
<gene>
    <name evidence="1" type="ORF">BLL36_10185</name>
</gene>
<dbReference type="RefSeq" id="WP_076951335.1">
    <property type="nucleotide sequence ID" value="NZ_MNPW01000004.1"/>
</dbReference>
<dbReference type="EMBL" id="MNPW01000004">
    <property type="protein sequence ID" value="ONH55259.1"/>
    <property type="molecule type" value="Genomic_DNA"/>
</dbReference>
<evidence type="ECO:0000313" key="2">
    <source>
        <dbReference type="Proteomes" id="UP000189295"/>
    </source>
</evidence>
<reference evidence="1 2" key="1">
    <citation type="submission" date="2016-10" db="EMBL/GenBank/DDBJ databases">
        <title>Pseudomonas lactis sp. nov. and Pseudomonas paralactis sp. nov., isolated from bovine raw milk.</title>
        <authorList>
            <person name="Von Neubeck M."/>
            <person name="Huptas C."/>
            <person name="Glueck C."/>
            <person name="Krewinkel M."/>
            <person name="Stoeckel M."/>
            <person name="Stressler T."/>
            <person name="Fischer L."/>
            <person name="Hinrichs J."/>
            <person name="Scherer S."/>
            <person name="Wenning M."/>
        </authorList>
    </citation>
    <scope>NUCLEOTIDE SEQUENCE [LARGE SCALE GENOMIC DNA]</scope>
    <source>
        <strain evidence="1 2">DSM 17516</strain>
    </source>
</reference>
<dbReference type="Proteomes" id="UP000189295">
    <property type="component" value="Unassembled WGS sequence"/>
</dbReference>